<dbReference type="Proteomes" id="UP001148834">
    <property type="component" value="Unassembled WGS sequence"/>
</dbReference>
<evidence type="ECO:0000313" key="4">
    <source>
        <dbReference type="Proteomes" id="UP001148834"/>
    </source>
</evidence>
<organism evidence="3 4">
    <name type="scientific">Glaesserella parasuis</name>
    <name type="common">Haemophilus parasuis</name>
    <dbReference type="NCBI Taxonomy" id="738"/>
    <lineage>
        <taxon>Bacteria</taxon>
        <taxon>Pseudomonadati</taxon>
        <taxon>Pseudomonadota</taxon>
        <taxon>Gammaproteobacteria</taxon>
        <taxon>Pasteurellales</taxon>
        <taxon>Pasteurellaceae</taxon>
        <taxon>Glaesserella</taxon>
    </lineage>
</organism>
<dbReference type="Pfam" id="PF25202">
    <property type="entry name" value="DUF7834"/>
    <property type="match status" value="1"/>
</dbReference>
<evidence type="ECO:0000313" key="3">
    <source>
        <dbReference type="EMBL" id="MDD2168921.1"/>
    </source>
</evidence>
<dbReference type="InterPro" id="IPR004919">
    <property type="entry name" value="GmrSD_N"/>
</dbReference>
<gene>
    <name evidence="3" type="ORF">N5925_10125</name>
</gene>
<dbReference type="InterPro" id="IPR057156">
    <property type="entry name" value="DUF7834"/>
</dbReference>
<dbReference type="Pfam" id="PF03235">
    <property type="entry name" value="GmrSD_N"/>
    <property type="match status" value="1"/>
</dbReference>
<dbReference type="PANTHER" id="PTHR35149">
    <property type="entry name" value="SLL5132 PROTEIN"/>
    <property type="match status" value="1"/>
</dbReference>
<comment type="caution">
    <text evidence="3">The sequence shown here is derived from an EMBL/GenBank/DDBJ whole genome shotgun (WGS) entry which is preliminary data.</text>
</comment>
<feature type="non-terminal residue" evidence="3">
    <location>
        <position position="290"/>
    </location>
</feature>
<dbReference type="AlphaFoldDB" id="A0AA42EK47"/>
<evidence type="ECO:0000259" key="1">
    <source>
        <dbReference type="Pfam" id="PF03235"/>
    </source>
</evidence>
<protein>
    <submittedName>
        <fullName evidence="3">DUF262 domain-containing protein</fullName>
    </submittedName>
</protein>
<dbReference type="PANTHER" id="PTHR35149:SF2">
    <property type="entry name" value="DUF262 DOMAIN-CONTAINING PROTEIN"/>
    <property type="match status" value="1"/>
</dbReference>
<dbReference type="EMBL" id="JAODIR010000073">
    <property type="protein sequence ID" value="MDD2168921.1"/>
    <property type="molecule type" value="Genomic_DNA"/>
</dbReference>
<name>A0AA42EK47_GLAPU</name>
<proteinExistence type="predicted"/>
<feature type="domain" description="DUF7834" evidence="2">
    <location>
        <begin position="190"/>
        <end position="286"/>
    </location>
</feature>
<evidence type="ECO:0000259" key="2">
    <source>
        <dbReference type="Pfam" id="PF25202"/>
    </source>
</evidence>
<sequence length="290" mass="34509">MAIKHLSILKIEAILDENITIPDYQRPYKWTQKHVKQLLEDLKFHFEKGEKEYRLGTVITHSDNSDIKVNIVDGQQRLITLTLILHNLGYTKDLKILECELNHSISHYNIFHNNGFIKDFIEFHFKENGNKFLDYITTKCEMVYICLDEIDEAFQFFDAQNARGKALAPYDLLKAYHLRELQDEYQETTYACIEKWENAVDDDFANLDKIMGNILFRLRCWDKLSKTAEFFRNQHIDKFKGIKNGVSYPYLKEGFQIAQTVINGKWFFDYIEHYRNYYKILFNSHNGILT</sequence>
<accession>A0AA42EK47</accession>
<reference evidence="3" key="1">
    <citation type="submission" date="2022-09" db="EMBL/GenBank/DDBJ databases">
        <title>Molecular characterization of Glaesserella parasuis strains circulating in commercial swine farms using whole-genome sequencing.</title>
        <authorList>
            <person name="Mugabi R."/>
            <person name="Clavijo M."/>
            <person name="Li G."/>
        </authorList>
    </citation>
    <scope>NUCLEOTIDE SEQUENCE</scope>
    <source>
        <strain evidence="3">0435-53</strain>
    </source>
</reference>
<feature type="domain" description="GmrSD restriction endonucleases N-terminal" evidence="1">
    <location>
        <begin position="15"/>
        <end position="177"/>
    </location>
</feature>